<evidence type="ECO:0000256" key="5">
    <source>
        <dbReference type="ARBA" id="ARBA00022898"/>
    </source>
</evidence>
<dbReference type="PANTHER" id="PTHR43586:SF4">
    <property type="entry name" value="ISOPENICILLIN N EPIMERASE"/>
    <property type="match status" value="1"/>
</dbReference>
<dbReference type="NCBIfam" id="TIGR01977">
    <property type="entry name" value="am_tr_V_EF2568"/>
    <property type="match status" value="1"/>
</dbReference>
<accession>Q3A7Z7</accession>
<feature type="domain" description="Aminotransferase class V" evidence="7">
    <location>
        <begin position="3"/>
        <end position="373"/>
    </location>
</feature>
<reference evidence="8 9" key="2">
    <citation type="journal article" date="2012" name="BMC Genomics">
        <title>The genome of Pelobacter carbinolicus reveals surprising metabolic capabilities and physiological features.</title>
        <authorList>
            <person name="Aklujkar M."/>
            <person name="Haveman S.A."/>
            <person name="Didonato R.Jr."/>
            <person name="Chertkov O."/>
            <person name="Han C.S."/>
            <person name="Land M.L."/>
            <person name="Brown P."/>
            <person name="Lovley D.R."/>
        </authorList>
    </citation>
    <scope>NUCLEOTIDE SEQUENCE [LARGE SCALE GENOMIC DNA]</scope>
    <source>
        <strain evidence="9">DSM 2380 / NBRC 103641 / GraBd1</strain>
    </source>
</reference>
<evidence type="ECO:0000313" key="9">
    <source>
        <dbReference type="Proteomes" id="UP000002534"/>
    </source>
</evidence>
<dbReference type="EC" id="2.8.1.7" evidence="3"/>
<dbReference type="STRING" id="338963.Pcar_0234"/>
<reference evidence="9" key="1">
    <citation type="submission" date="2005-10" db="EMBL/GenBank/DDBJ databases">
        <title>Complete sequence of Pelobacter carbinolicus DSM 2380.</title>
        <authorList>
            <person name="Copeland A."/>
            <person name="Lucas S."/>
            <person name="Lapidus A."/>
            <person name="Barry K."/>
            <person name="Detter J.C."/>
            <person name="Glavina T."/>
            <person name="Hammon N."/>
            <person name="Israni S."/>
            <person name="Pitluck S."/>
            <person name="Chertkov O."/>
            <person name="Schmutz J."/>
            <person name="Larimer F."/>
            <person name="Land M."/>
            <person name="Kyrpides N."/>
            <person name="Ivanova N."/>
            <person name="Richardson P."/>
        </authorList>
    </citation>
    <scope>NUCLEOTIDE SEQUENCE [LARGE SCALE GENOMIC DNA]</scope>
    <source>
        <strain evidence="9">DSM 2380 / NBRC 103641 / GraBd1</strain>
    </source>
</reference>
<dbReference type="KEGG" id="pca:Pcar_0234"/>
<keyword evidence="4" id="KW-0808">Transferase</keyword>
<name>Q3A7Z7_SYNC1</name>
<dbReference type="InterPro" id="IPR015422">
    <property type="entry name" value="PyrdxlP-dep_Trfase_small"/>
</dbReference>
<proteinExistence type="inferred from homology"/>
<sequence length="400" mass="42807">MAIYLDNAATTFPKPESVYRAIDFTFRNLGVSPGRGSYQFSLEAGHLVLDVRETVAEFFGIEDASRVVFYANATEAINVALFGLLQPGDRVITSTIEHNAVSRPLHALARHGVELIRVSPDADGRIPPEAIREAACRAAGPIRMVVLSHCSNVTGVVQPIEEIGRWCRSEGIVFMVDAAQSAGVLPIDVETMGIDLLAVPGHKCLLGPPGTAILYVGPELHLKPLLWGGTGGNSMSPLMPDALPERLESGTLNTPALAGLLAGIEFVSRTGLQQIHLHKTSLLKRLLRGLHNLPGIRCYPHAGAQHGGGVLSFNVEGRDPAEIGFLLDDVYGICVRTGLHCAPDAHRSIGTLPSGTIRVSPGVFNTDKDIDALLGALNDMLGNRRRVGAGCRNHRTPFFP</sequence>
<dbReference type="HOGENOM" id="CLU_003433_2_4_7"/>
<dbReference type="PIRSF" id="PIRSF005572">
    <property type="entry name" value="NifS"/>
    <property type="match status" value="1"/>
</dbReference>
<dbReference type="OrthoDB" id="9808002at2"/>
<dbReference type="InterPro" id="IPR015424">
    <property type="entry name" value="PyrdxlP-dep_Trfase"/>
</dbReference>
<dbReference type="InterPro" id="IPR010970">
    <property type="entry name" value="Cys_dSase_SufS"/>
</dbReference>
<comment type="similarity">
    <text evidence="2">Belongs to the class-V pyridoxal-phosphate-dependent aminotransferase family. Csd subfamily.</text>
</comment>
<dbReference type="RefSeq" id="WP_011339900.1">
    <property type="nucleotide sequence ID" value="NC_007498.2"/>
</dbReference>
<dbReference type="eggNOG" id="COG0520">
    <property type="taxonomic scope" value="Bacteria"/>
</dbReference>
<evidence type="ECO:0000256" key="2">
    <source>
        <dbReference type="ARBA" id="ARBA00010447"/>
    </source>
</evidence>
<organism evidence="8 9">
    <name type="scientific">Syntrophotalea carbinolica (strain DSM 2380 / NBRC 103641 / GraBd1)</name>
    <name type="common">Pelobacter carbinolicus</name>
    <dbReference type="NCBI Taxonomy" id="338963"/>
    <lineage>
        <taxon>Bacteria</taxon>
        <taxon>Pseudomonadati</taxon>
        <taxon>Thermodesulfobacteriota</taxon>
        <taxon>Desulfuromonadia</taxon>
        <taxon>Desulfuromonadales</taxon>
        <taxon>Syntrophotaleaceae</taxon>
        <taxon>Syntrophotalea</taxon>
    </lineage>
</organism>
<gene>
    <name evidence="8" type="ordered locus">Pcar_0234</name>
</gene>
<dbReference type="AlphaFoldDB" id="Q3A7Z7"/>
<evidence type="ECO:0000313" key="8">
    <source>
        <dbReference type="EMBL" id="ABA87495.1"/>
    </source>
</evidence>
<dbReference type="CDD" id="cd06453">
    <property type="entry name" value="SufS_like"/>
    <property type="match status" value="1"/>
</dbReference>
<comment type="cofactor">
    <cofactor evidence="1">
        <name>pyridoxal 5'-phosphate</name>
        <dbReference type="ChEBI" id="CHEBI:597326"/>
    </cofactor>
</comment>
<dbReference type="Proteomes" id="UP000002534">
    <property type="component" value="Chromosome"/>
</dbReference>
<dbReference type="Gene3D" id="3.90.1150.10">
    <property type="entry name" value="Aspartate Aminotransferase, domain 1"/>
    <property type="match status" value="1"/>
</dbReference>
<protein>
    <recommendedName>
        <fullName evidence="3">cysteine desulfurase</fullName>
        <ecNumber evidence="3">2.8.1.7</ecNumber>
    </recommendedName>
</protein>
<dbReference type="GO" id="GO:0030170">
    <property type="term" value="F:pyridoxal phosphate binding"/>
    <property type="evidence" value="ECO:0007669"/>
    <property type="project" value="InterPro"/>
</dbReference>
<evidence type="ECO:0000256" key="6">
    <source>
        <dbReference type="ARBA" id="ARBA00050776"/>
    </source>
</evidence>
<dbReference type="PANTHER" id="PTHR43586">
    <property type="entry name" value="CYSTEINE DESULFURASE"/>
    <property type="match status" value="1"/>
</dbReference>
<evidence type="ECO:0000256" key="4">
    <source>
        <dbReference type="ARBA" id="ARBA00022679"/>
    </source>
</evidence>
<comment type="catalytic activity">
    <reaction evidence="6">
        <text>(sulfur carrier)-H + L-cysteine = (sulfur carrier)-SH + L-alanine</text>
        <dbReference type="Rhea" id="RHEA:43892"/>
        <dbReference type="Rhea" id="RHEA-COMP:14737"/>
        <dbReference type="Rhea" id="RHEA-COMP:14739"/>
        <dbReference type="ChEBI" id="CHEBI:29917"/>
        <dbReference type="ChEBI" id="CHEBI:35235"/>
        <dbReference type="ChEBI" id="CHEBI:57972"/>
        <dbReference type="ChEBI" id="CHEBI:64428"/>
        <dbReference type="EC" id="2.8.1.7"/>
    </reaction>
</comment>
<dbReference type="Pfam" id="PF00266">
    <property type="entry name" value="Aminotran_5"/>
    <property type="match status" value="1"/>
</dbReference>
<dbReference type="SUPFAM" id="SSF53383">
    <property type="entry name" value="PLP-dependent transferases"/>
    <property type="match status" value="1"/>
</dbReference>
<dbReference type="InterPro" id="IPR016454">
    <property type="entry name" value="Cysteine_dSase"/>
</dbReference>
<dbReference type="EMBL" id="CP000142">
    <property type="protein sequence ID" value="ABA87495.1"/>
    <property type="molecule type" value="Genomic_DNA"/>
</dbReference>
<dbReference type="InterPro" id="IPR000192">
    <property type="entry name" value="Aminotrans_V_dom"/>
</dbReference>
<dbReference type="InterPro" id="IPR010969">
    <property type="entry name" value="Cys_dSase-rel_unknwn_funct"/>
</dbReference>
<dbReference type="GO" id="GO:0031071">
    <property type="term" value="F:cysteine desulfurase activity"/>
    <property type="evidence" value="ECO:0007669"/>
    <property type="project" value="UniProtKB-EC"/>
</dbReference>
<evidence type="ECO:0000256" key="3">
    <source>
        <dbReference type="ARBA" id="ARBA00012239"/>
    </source>
</evidence>
<dbReference type="GO" id="GO:0006534">
    <property type="term" value="P:cysteine metabolic process"/>
    <property type="evidence" value="ECO:0007669"/>
    <property type="project" value="InterPro"/>
</dbReference>
<dbReference type="Gene3D" id="3.40.640.10">
    <property type="entry name" value="Type I PLP-dependent aspartate aminotransferase-like (Major domain)"/>
    <property type="match status" value="1"/>
</dbReference>
<evidence type="ECO:0000259" key="7">
    <source>
        <dbReference type="Pfam" id="PF00266"/>
    </source>
</evidence>
<keyword evidence="5" id="KW-0663">Pyridoxal phosphate</keyword>
<dbReference type="InterPro" id="IPR015421">
    <property type="entry name" value="PyrdxlP-dep_Trfase_major"/>
</dbReference>
<evidence type="ECO:0000256" key="1">
    <source>
        <dbReference type="ARBA" id="ARBA00001933"/>
    </source>
</evidence>
<keyword evidence="9" id="KW-1185">Reference proteome</keyword>